<dbReference type="Pfam" id="PF00216">
    <property type="entry name" value="Bac_DNA_binding"/>
    <property type="match status" value="1"/>
</dbReference>
<dbReference type="InterPro" id="IPR000119">
    <property type="entry name" value="Hist_DNA-bd"/>
</dbReference>
<gene>
    <name evidence="5" type="ORF">BO222_02015</name>
</gene>
<dbReference type="EMBL" id="MPJW01000064">
    <property type="protein sequence ID" value="OLU42172.1"/>
    <property type="molecule type" value="Genomic_DNA"/>
</dbReference>
<dbReference type="SUPFAM" id="SSF47729">
    <property type="entry name" value="IHF-like DNA-binding proteins"/>
    <property type="match status" value="1"/>
</dbReference>
<evidence type="ECO:0000256" key="1">
    <source>
        <dbReference type="ARBA" id="ARBA00010529"/>
    </source>
</evidence>
<dbReference type="GO" id="GO:0030527">
    <property type="term" value="F:structural constituent of chromatin"/>
    <property type="evidence" value="ECO:0007669"/>
    <property type="project" value="InterPro"/>
</dbReference>
<reference evidence="5 6" key="1">
    <citation type="submission" date="2016-11" db="EMBL/GenBank/DDBJ databases">
        <title>Description of two novel members of the family Erysipelotrichaceae: Ileibacterium lipovorans gen. nov., sp. nov. and Dubosiella newyorkensis, gen. nov., sp. nov.</title>
        <authorList>
            <person name="Cox L.M."/>
            <person name="Sohn J."/>
            <person name="Tyrrell K.L."/>
            <person name="Citron D.M."/>
            <person name="Lawson P.A."/>
            <person name="Patel N.B."/>
            <person name="Iizumi T."/>
            <person name="Perez-Perez G.I."/>
            <person name="Goldstein E.J."/>
            <person name="Blaser M.J."/>
        </authorList>
    </citation>
    <scope>NUCLEOTIDE SEQUENCE [LARGE SCALE GENOMIC DNA]</scope>
    <source>
        <strain evidence="5 6">NYU-BL-A3</strain>
    </source>
</reference>
<sequence length="97" mass="10674">MNKKDFAKELAVKADLSQKDATAILNDILDMIQSLLEKGEDVDFAGFGKFEVKERAARTGLNPRTKEPVEIPAKKRVVFSAKKALKEAVEGSANPQE</sequence>
<dbReference type="InterPro" id="IPR020816">
    <property type="entry name" value="Histone-like_DNA-bd_CS"/>
</dbReference>
<comment type="caution">
    <text evidence="5">The sequence shown here is derived from an EMBL/GenBank/DDBJ whole genome shotgun (WGS) entry which is preliminary data.</text>
</comment>
<dbReference type="SMART" id="SM00411">
    <property type="entry name" value="BHL"/>
    <property type="match status" value="1"/>
</dbReference>
<dbReference type="AlphaFoldDB" id="A0A1U7NID3"/>
<evidence type="ECO:0000256" key="3">
    <source>
        <dbReference type="ARBA" id="ARBA00023125"/>
    </source>
</evidence>
<name>A0A1U7NID3_9FIRM</name>
<dbReference type="GO" id="GO:0030261">
    <property type="term" value="P:chromosome condensation"/>
    <property type="evidence" value="ECO:0007669"/>
    <property type="project" value="UniProtKB-KW"/>
</dbReference>
<evidence type="ECO:0000313" key="6">
    <source>
        <dbReference type="Proteomes" id="UP000186341"/>
    </source>
</evidence>
<evidence type="ECO:0000256" key="2">
    <source>
        <dbReference type="ARBA" id="ARBA00023067"/>
    </source>
</evidence>
<dbReference type="PANTHER" id="PTHR33175">
    <property type="entry name" value="DNA-BINDING PROTEIN HU"/>
    <property type="match status" value="1"/>
</dbReference>
<organism evidence="5 6">
    <name type="scientific">Ileibacterium valens</name>
    <dbReference type="NCBI Taxonomy" id="1862668"/>
    <lineage>
        <taxon>Bacteria</taxon>
        <taxon>Bacillati</taxon>
        <taxon>Bacillota</taxon>
        <taxon>Erysipelotrichia</taxon>
        <taxon>Erysipelotrichales</taxon>
        <taxon>Erysipelotrichaceae</taxon>
        <taxon>Ileibacterium</taxon>
    </lineage>
</organism>
<dbReference type="GO" id="GO:0005829">
    <property type="term" value="C:cytosol"/>
    <property type="evidence" value="ECO:0007669"/>
    <property type="project" value="TreeGrafter"/>
</dbReference>
<evidence type="ECO:0008006" key="7">
    <source>
        <dbReference type="Google" id="ProtNLM"/>
    </source>
</evidence>
<keyword evidence="6" id="KW-1185">Reference proteome</keyword>
<dbReference type="CDD" id="cd13831">
    <property type="entry name" value="HU"/>
    <property type="match status" value="1"/>
</dbReference>
<dbReference type="Proteomes" id="UP000186341">
    <property type="component" value="Unassembled WGS sequence"/>
</dbReference>
<evidence type="ECO:0000313" key="5">
    <source>
        <dbReference type="EMBL" id="OLU42172.1"/>
    </source>
</evidence>
<comment type="similarity">
    <text evidence="1 4">Belongs to the bacterial histone-like protein family.</text>
</comment>
<dbReference type="GO" id="GO:0003677">
    <property type="term" value="F:DNA binding"/>
    <property type="evidence" value="ECO:0007669"/>
    <property type="project" value="UniProtKB-KW"/>
</dbReference>
<accession>A0A1U7NID3</accession>
<dbReference type="InterPro" id="IPR010992">
    <property type="entry name" value="IHF-like_DNA-bd_dom_sf"/>
</dbReference>
<keyword evidence="2" id="KW-0226">DNA condensation</keyword>
<dbReference type="OrthoDB" id="9799835at2"/>
<dbReference type="PANTHER" id="PTHR33175:SF3">
    <property type="entry name" value="DNA-BINDING PROTEIN HU-BETA"/>
    <property type="match status" value="1"/>
</dbReference>
<dbReference type="Gene3D" id="4.10.520.10">
    <property type="entry name" value="IHF-like DNA-binding proteins"/>
    <property type="match status" value="1"/>
</dbReference>
<proteinExistence type="inferred from homology"/>
<dbReference type="PRINTS" id="PR01727">
    <property type="entry name" value="DNABINDINGHU"/>
</dbReference>
<evidence type="ECO:0000256" key="4">
    <source>
        <dbReference type="RuleBase" id="RU003939"/>
    </source>
</evidence>
<dbReference type="PROSITE" id="PS00045">
    <property type="entry name" value="HISTONE_LIKE"/>
    <property type="match status" value="1"/>
</dbReference>
<protein>
    <recommendedName>
        <fullName evidence="7">Diphthine synthase</fullName>
    </recommendedName>
</protein>
<keyword evidence="3" id="KW-0238">DNA-binding</keyword>